<gene>
    <name evidence="2" type="ORF">HAX54_013620</name>
</gene>
<sequence length="55" mass="6043">MSNMHPTGIWEFSAVGEGWCNWFSLLVVGKDEANENGGGVRKEATDGWSELNGDR</sequence>
<proteinExistence type="predicted"/>
<keyword evidence="3" id="KW-1185">Reference proteome</keyword>
<protein>
    <submittedName>
        <fullName evidence="2">Uncharacterized protein</fullName>
    </submittedName>
</protein>
<evidence type="ECO:0000313" key="2">
    <source>
        <dbReference type="EMBL" id="MCD7472390.1"/>
    </source>
</evidence>
<feature type="non-terminal residue" evidence="2">
    <location>
        <position position="55"/>
    </location>
</feature>
<evidence type="ECO:0000256" key="1">
    <source>
        <dbReference type="SAM" id="MobiDB-lite"/>
    </source>
</evidence>
<feature type="region of interest" description="Disordered" evidence="1">
    <location>
        <begin position="33"/>
        <end position="55"/>
    </location>
</feature>
<comment type="caution">
    <text evidence="2">The sequence shown here is derived from an EMBL/GenBank/DDBJ whole genome shotgun (WGS) entry which is preliminary data.</text>
</comment>
<name>A0ABS8TP21_DATST</name>
<dbReference type="EMBL" id="JACEIK010001824">
    <property type="protein sequence ID" value="MCD7472390.1"/>
    <property type="molecule type" value="Genomic_DNA"/>
</dbReference>
<organism evidence="2 3">
    <name type="scientific">Datura stramonium</name>
    <name type="common">Jimsonweed</name>
    <name type="synonym">Common thornapple</name>
    <dbReference type="NCBI Taxonomy" id="4076"/>
    <lineage>
        <taxon>Eukaryota</taxon>
        <taxon>Viridiplantae</taxon>
        <taxon>Streptophyta</taxon>
        <taxon>Embryophyta</taxon>
        <taxon>Tracheophyta</taxon>
        <taxon>Spermatophyta</taxon>
        <taxon>Magnoliopsida</taxon>
        <taxon>eudicotyledons</taxon>
        <taxon>Gunneridae</taxon>
        <taxon>Pentapetalae</taxon>
        <taxon>asterids</taxon>
        <taxon>lamiids</taxon>
        <taxon>Solanales</taxon>
        <taxon>Solanaceae</taxon>
        <taxon>Solanoideae</taxon>
        <taxon>Datureae</taxon>
        <taxon>Datura</taxon>
    </lineage>
</organism>
<dbReference type="Proteomes" id="UP000823775">
    <property type="component" value="Unassembled WGS sequence"/>
</dbReference>
<evidence type="ECO:0000313" key="3">
    <source>
        <dbReference type="Proteomes" id="UP000823775"/>
    </source>
</evidence>
<accession>A0ABS8TP21</accession>
<reference evidence="2 3" key="1">
    <citation type="journal article" date="2021" name="BMC Genomics">
        <title>Datura genome reveals duplications of psychoactive alkaloid biosynthetic genes and high mutation rate following tissue culture.</title>
        <authorList>
            <person name="Rajewski A."/>
            <person name="Carter-House D."/>
            <person name="Stajich J."/>
            <person name="Litt A."/>
        </authorList>
    </citation>
    <scope>NUCLEOTIDE SEQUENCE [LARGE SCALE GENOMIC DNA]</scope>
    <source>
        <strain evidence="2">AR-01</strain>
    </source>
</reference>